<dbReference type="CDD" id="cd00090">
    <property type="entry name" value="HTH_ARSR"/>
    <property type="match status" value="1"/>
</dbReference>
<keyword evidence="1" id="KW-0805">Transcription regulation</keyword>
<gene>
    <name evidence="5" type="ORF">N869_03405</name>
</gene>
<evidence type="ECO:0000256" key="2">
    <source>
        <dbReference type="ARBA" id="ARBA00023125"/>
    </source>
</evidence>
<dbReference type="Proteomes" id="UP000054314">
    <property type="component" value="Unassembled WGS sequence"/>
</dbReference>
<proteinExistence type="predicted"/>
<accession>A0A0A0C2B6</accession>
<sequence length="156" mass="16786">MPANDRRETPAIDAVSRAIIDQLRLDGRKPYAAIAKAVGLSEAAVRQRVQRLVESGIVRIVAVTDARRLGLQRHASIGIKAEGDLQELGRSLAAIPEVDHVVITAGAFDVLVEVLCHDDEHLLTVLNGGIRSLPGVLTTETFVHLEAHDHLGGWTG</sequence>
<dbReference type="InterPro" id="IPR011008">
    <property type="entry name" value="Dimeric_a/b-barrel"/>
</dbReference>
<dbReference type="InterPro" id="IPR011991">
    <property type="entry name" value="ArsR-like_HTH"/>
</dbReference>
<organism evidence="5 6">
    <name type="scientific">Cellulomonas bogoriensis 69B4 = DSM 16987</name>
    <dbReference type="NCBI Taxonomy" id="1386082"/>
    <lineage>
        <taxon>Bacteria</taxon>
        <taxon>Bacillati</taxon>
        <taxon>Actinomycetota</taxon>
        <taxon>Actinomycetes</taxon>
        <taxon>Micrococcales</taxon>
        <taxon>Cellulomonadaceae</taxon>
        <taxon>Cellulomonas</taxon>
    </lineage>
</organism>
<evidence type="ECO:0000256" key="1">
    <source>
        <dbReference type="ARBA" id="ARBA00023015"/>
    </source>
</evidence>
<dbReference type="EMBL" id="AXCZ01000011">
    <property type="protein sequence ID" value="KGM14137.1"/>
    <property type="molecule type" value="Genomic_DNA"/>
</dbReference>
<dbReference type="InterPro" id="IPR036390">
    <property type="entry name" value="WH_DNA-bd_sf"/>
</dbReference>
<dbReference type="Gene3D" id="1.10.10.10">
    <property type="entry name" value="Winged helix-like DNA-binding domain superfamily/Winged helix DNA-binding domain"/>
    <property type="match status" value="1"/>
</dbReference>
<keyword evidence="3" id="KW-0804">Transcription</keyword>
<dbReference type="SUPFAM" id="SSF54909">
    <property type="entry name" value="Dimeric alpha+beta barrel"/>
    <property type="match status" value="1"/>
</dbReference>
<feature type="domain" description="HTH asnC-type" evidence="4">
    <location>
        <begin position="12"/>
        <end position="72"/>
    </location>
</feature>
<dbReference type="PROSITE" id="PS50956">
    <property type="entry name" value="HTH_ASNC_2"/>
    <property type="match status" value="1"/>
</dbReference>
<dbReference type="PANTHER" id="PTHR30154">
    <property type="entry name" value="LEUCINE-RESPONSIVE REGULATORY PROTEIN"/>
    <property type="match status" value="1"/>
</dbReference>
<dbReference type="GO" id="GO:0043200">
    <property type="term" value="P:response to amino acid"/>
    <property type="evidence" value="ECO:0007669"/>
    <property type="project" value="TreeGrafter"/>
</dbReference>
<dbReference type="InterPro" id="IPR019887">
    <property type="entry name" value="Tscrpt_reg_AsnC/Lrp_C"/>
</dbReference>
<dbReference type="GO" id="GO:0005829">
    <property type="term" value="C:cytosol"/>
    <property type="evidence" value="ECO:0007669"/>
    <property type="project" value="TreeGrafter"/>
</dbReference>
<reference evidence="5 6" key="1">
    <citation type="submission" date="2013-08" db="EMBL/GenBank/DDBJ databases">
        <title>Genome sequencing of Cellulomonas bogoriensis 69B4.</title>
        <authorList>
            <person name="Chen F."/>
            <person name="Li Y."/>
            <person name="Wang G."/>
        </authorList>
    </citation>
    <scope>NUCLEOTIDE SEQUENCE [LARGE SCALE GENOMIC DNA]</scope>
    <source>
        <strain evidence="5 6">69B4</strain>
    </source>
</reference>
<dbReference type="SMART" id="SM00344">
    <property type="entry name" value="HTH_ASNC"/>
    <property type="match status" value="1"/>
</dbReference>
<dbReference type="OrthoDB" id="7501856at2"/>
<dbReference type="Pfam" id="PF01037">
    <property type="entry name" value="AsnC_trans_reg"/>
    <property type="match status" value="1"/>
</dbReference>
<dbReference type="InterPro" id="IPR019888">
    <property type="entry name" value="Tscrpt_reg_AsnC-like"/>
</dbReference>
<dbReference type="PROSITE" id="PS00519">
    <property type="entry name" value="HTH_ASNC_1"/>
    <property type="match status" value="1"/>
</dbReference>
<dbReference type="SUPFAM" id="SSF46785">
    <property type="entry name" value="Winged helix' DNA-binding domain"/>
    <property type="match status" value="1"/>
</dbReference>
<keyword evidence="2" id="KW-0238">DNA-binding</keyword>
<keyword evidence="6" id="KW-1185">Reference proteome</keyword>
<dbReference type="Pfam" id="PF13404">
    <property type="entry name" value="HTH_AsnC-type"/>
    <property type="match status" value="1"/>
</dbReference>
<dbReference type="InterPro" id="IPR000485">
    <property type="entry name" value="AsnC-type_HTH_dom"/>
</dbReference>
<dbReference type="GO" id="GO:0043565">
    <property type="term" value="F:sequence-specific DNA binding"/>
    <property type="evidence" value="ECO:0007669"/>
    <property type="project" value="InterPro"/>
</dbReference>
<comment type="caution">
    <text evidence="5">The sequence shown here is derived from an EMBL/GenBank/DDBJ whole genome shotgun (WGS) entry which is preliminary data.</text>
</comment>
<evidence type="ECO:0000313" key="6">
    <source>
        <dbReference type="Proteomes" id="UP000054314"/>
    </source>
</evidence>
<evidence type="ECO:0000313" key="5">
    <source>
        <dbReference type="EMBL" id="KGM14137.1"/>
    </source>
</evidence>
<dbReference type="PANTHER" id="PTHR30154:SF34">
    <property type="entry name" value="TRANSCRIPTIONAL REGULATOR AZLB"/>
    <property type="match status" value="1"/>
</dbReference>
<dbReference type="AlphaFoldDB" id="A0A0A0C2B6"/>
<evidence type="ECO:0000259" key="4">
    <source>
        <dbReference type="PROSITE" id="PS50956"/>
    </source>
</evidence>
<dbReference type="Gene3D" id="3.30.70.920">
    <property type="match status" value="1"/>
</dbReference>
<protein>
    <submittedName>
        <fullName evidence="5">AsnC family transcriptional regulator</fullName>
    </submittedName>
</protein>
<evidence type="ECO:0000256" key="3">
    <source>
        <dbReference type="ARBA" id="ARBA00023163"/>
    </source>
</evidence>
<dbReference type="InterPro" id="IPR036388">
    <property type="entry name" value="WH-like_DNA-bd_sf"/>
</dbReference>
<dbReference type="InterPro" id="IPR019885">
    <property type="entry name" value="Tscrpt_reg_HTH_AsnC-type_CS"/>
</dbReference>
<name>A0A0A0C2B6_9CELL</name>
<dbReference type="PRINTS" id="PR00033">
    <property type="entry name" value="HTHASNC"/>
</dbReference>